<dbReference type="Proteomes" id="UP001150266">
    <property type="component" value="Unassembled WGS sequence"/>
</dbReference>
<organism evidence="2 3">
    <name type="scientific">Lentinula aciculospora</name>
    <dbReference type="NCBI Taxonomy" id="153920"/>
    <lineage>
        <taxon>Eukaryota</taxon>
        <taxon>Fungi</taxon>
        <taxon>Dikarya</taxon>
        <taxon>Basidiomycota</taxon>
        <taxon>Agaricomycotina</taxon>
        <taxon>Agaricomycetes</taxon>
        <taxon>Agaricomycetidae</taxon>
        <taxon>Agaricales</taxon>
        <taxon>Marasmiineae</taxon>
        <taxon>Omphalotaceae</taxon>
        <taxon>Lentinula</taxon>
    </lineage>
</organism>
<feature type="compositionally biased region" description="Polar residues" evidence="1">
    <location>
        <begin position="74"/>
        <end position="93"/>
    </location>
</feature>
<dbReference type="EMBL" id="JAOTPV010000120">
    <property type="protein sequence ID" value="KAJ4464472.1"/>
    <property type="molecule type" value="Genomic_DNA"/>
</dbReference>
<evidence type="ECO:0000313" key="3">
    <source>
        <dbReference type="Proteomes" id="UP001150266"/>
    </source>
</evidence>
<feature type="compositionally biased region" description="Low complexity" evidence="1">
    <location>
        <begin position="24"/>
        <end position="37"/>
    </location>
</feature>
<comment type="caution">
    <text evidence="2">The sequence shown here is derived from an EMBL/GenBank/DDBJ whole genome shotgun (WGS) entry which is preliminary data.</text>
</comment>
<reference evidence="2" key="1">
    <citation type="submission" date="2022-08" db="EMBL/GenBank/DDBJ databases">
        <title>A Global Phylogenomic Analysis of the Shiitake Genus Lentinula.</title>
        <authorList>
            <consortium name="DOE Joint Genome Institute"/>
            <person name="Sierra-Patev S."/>
            <person name="Min B."/>
            <person name="Naranjo-Ortiz M."/>
            <person name="Looney B."/>
            <person name="Konkel Z."/>
            <person name="Slot J.C."/>
            <person name="Sakamoto Y."/>
            <person name="Steenwyk J.L."/>
            <person name="Rokas A."/>
            <person name="Carro J."/>
            <person name="Camarero S."/>
            <person name="Ferreira P."/>
            <person name="Molpeceres G."/>
            <person name="Ruiz-Duenas F.J."/>
            <person name="Serrano A."/>
            <person name="Henrissat B."/>
            <person name="Drula E."/>
            <person name="Hughes K.W."/>
            <person name="Mata J.L."/>
            <person name="Ishikawa N.K."/>
            <person name="Vargas-Isla R."/>
            <person name="Ushijima S."/>
            <person name="Smith C.A."/>
            <person name="Ahrendt S."/>
            <person name="Andreopoulos W."/>
            <person name="He G."/>
            <person name="Labutti K."/>
            <person name="Lipzen A."/>
            <person name="Ng V."/>
            <person name="Riley R."/>
            <person name="Sandor L."/>
            <person name="Barry K."/>
            <person name="Martinez A.T."/>
            <person name="Xiao Y."/>
            <person name="Gibbons J.G."/>
            <person name="Terashima K."/>
            <person name="Grigoriev I.V."/>
            <person name="Hibbett D.S."/>
        </authorList>
    </citation>
    <scope>NUCLEOTIDE SEQUENCE</scope>
    <source>
        <strain evidence="2">JLM2183</strain>
    </source>
</reference>
<proteinExistence type="predicted"/>
<dbReference type="OrthoDB" id="3007083at2759"/>
<accession>A0A9W8ZSC9</accession>
<feature type="region of interest" description="Disordered" evidence="1">
    <location>
        <begin position="24"/>
        <end position="141"/>
    </location>
</feature>
<keyword evidence="3" id="KW-1185">Reference proteome</keyword>
<feature type="region of interest" description="Disordered" evidence="1">
    <location>
        <begin position="185"/>
        <end position="206"/>
    </location>
</feature>
<protein>
    <submittedName>
        <fullName evidence="2">Uncharacterized protein</fullName>
    </submittedName>
</protein>
<sequence>MPPERVASVKSANSINAITSVAETVSASVSTSTVTAAPNLISAPTNRTSPIFSLPQPSSSPAPVPESSNVPSSQDTEPQSACSVPGSSASVSTVPIVHPIDTESHGDSSVSQPSASTSTPPAVPKSSNCVAAKSTGTSPASSVLKSSIATSIVAVVPKNSNTVSSTPKLSSSVSTAIVTETFAPKSSTAITPKSNESSLSSSSGSSGGVPIIHAGMRLSMVTSKPICTKLPAQGIQTAATELWSKVSIALSSTDSFFQTITTIQAIGSSKKVEYDILKAPDILLAQNAPSKNHLFISVSKTVNKSDVVRFNKRWKGHVILQDSQTKHLFYLGEYTGGVRYRLTPSEYNLLPVNTQRYVFGRAKGLLPMDIQDKKELLSSMSSDDGIFIAKTELCFISYRSVIEDSLKQEARKKGFA</sequence>
<feature type="compositionally biased region" description="Polar residues" evidence="1">
    <location>
        <begin position="185"/>
        <end position="196"/>
    </location>
</feature>
<feature type="compositionally biased region" description="Low complexity" evidence="1">
    <location>
        <begin position="108"/>
        <end position="127"/>
    </location>
</feature>
<evidence type="ECO:0000313" key="2">
    <source>
        <dbReference type="EMBL" id="KAJ4464472.1"/>
    </source>
</evidence>
<dbReference type="AlphaFoldDB" id="A0A9W8ZSC9"/>
<gene>
    <name evidence="2" type="ORF">J3R30DRAFT_3636593</name>
</gene>
<feature type="compositionally biased region" description="Polar residues" evidence="1">
    <location>
        <begin position="42"/>
        <end position="51"/>
    </location>
</feature>
<name>A0A9W8ZSC9_9AGAR</name>
<evidence type="ECO:0000256" key="1">
    <source>
        <dbReference type="SAM" id="MobiDB-lite"/>
    </source>
</evidence>